<reference evidence="2 3" key="1">
    <citation type="submission" date="2019-02" db="EMBL/GenBank/DDBJ databases">
        <title>Deep-cultivation of Planctomycetes and their phenomic and genomic characterization uncovers novel biology.</title>
        <authorList>
            <person name="Wiegand S."/>
            <person name="Jogler M."/>
            <person name="Boedeker C."/>
            <person name="Pinto D."/>
            <person name="Vollmers J."/>
            <person name="Rivas-Marin E."/>
            <person name="Kohn T."/>
            <person name="Peeters S.H."/>
            <person name="Heuer A."/>
            <person name="Rast P."/>
            <person name="Oberbeckmann S."/>
            <person name="Bunk B."/>
            <person name="Jeske O."/>
            <person name="Meyerdierks A."/>
            <person name="Storesund J.E."/>
            <person name="Kallscheuer N."/>
            <person name="Luecker S."/>
            <person name="Lage O.M."/>
            <person name="Pohl T."/>
            <person name="Merkel B.J."/>
            <person name="Hornburger P."/>
            <person name="Mueller R.-W."/>
            <person name="Bruemmer F."/>
            <person name="Labrenz M."/>
            <person name="Spormann A.M."/>
            <person name="Op den Camp H."/>
            <person name="Overmann J."/>
            <person name="Amann R."/>
            <person name="Jetten M.S.M."/>
            <person name="Mascher T."/>
            <person name="Medema M.H."/>
            <person name="Devos D.P."/>
            <person name="Kaster A.-K."/>
            <person name="Ovreas L."/>
            <person name="Rohde M."/>
            <person name="Galperin M.Y."/>
            <person name="Jogler C."/>
        </authorList>
    </citation>
    <scope>NUCLEOTIDE SEQUENCE [LARGE SCALE GENOMIC DNA]</scope>
    <source>
        <strain evidence="2 3">Pla85_3_4</strain>
    </source>
</reference>
<dbReference type="RefSeq" id="WP_197442704.1">
    <property type="nucleotide sequence ID" value="NZ_CP036433.1"/>
</dbReference>
<dbReference type="Pfam" id="PF01740">
    <property type="entry name" value="STAS"/>
    <property type="match status" value="1"/>
</dbReference>
<dbReference type="Proteomes" id="UP000317648">
    <property type="component" value="Chromosome"/>
</dbReference>
<dbReference type="EMBL" id="CP036433">
    <property type="protein sequence ID" value="QDU98313.1"/>
    <property type="molecule type" value="Genomic_DNA"/>
</dbReference>
<evidence type="ECO:0000313" key="3">
    <source>
        <dbReference type="Proteomes" id="UP000317648"/>
    </source>
</evidence>
<gene>
    <name evidence="2" type="ORF">Pla8534_61800</name>
</gene>
<organism evidence="2 3">
    <name type="scientific">Lignipirellula cremea</name>
    <dbReference type="NCBI Taxonomy" id="2528010"/>
    <lineage>
        <taxon>Bacteria</taxon>
        <taxon>Pseudomonadati</taxon>
        <taxon>Planctomycetota</taxon>
        <taxon>Planctomycetia</taxon>
        <taxon>Pirellulales</taxon>
        <taxon>Pirellulaceae</taxon>
        <taxon>Lignipirellula</taxon>
    </lineage>
</organism>
<dbReference type="InterPro" id="IPR036513">
    <property type="entry name" value="STAS_dom_sf"/>
</dbReference>
<dbReference type="KEGG" id="lcre:Pla8534_61800"/>
<evidence type="ECO:0000259" key="1">
    <source>
        <dbReference type="PROSITE" id="PS50801"/>
    </source>
</evidence>
<sequence length="110" mass="12448">MSTSAAIVCFSISTDHCDDMATVAMQGTATVDQVARIARRLHRIAARRPRIVLFDWRELKFLTSLALGVLVTFARQVRRHGGSLHIDGCSGPIREMLEVTRFDRFFEEIQ</sequence>
<keyword evidence="3" id="KW-1185">Reference proteome</keyword>
<dbReference type="PROSITE" id="PS50801">
    <property type="entry name" value="STAS"/>
    <property type="match status" value="1"/>
</dbReference>
<evidence type="ECO:0000313" key="2">
    <source>
        <dbReference type="EMBL" id="QDU98313.1"/>
    </source>
</evidence>
<dbReference type="PANTHER" id="PTHR33495">
    <property type="entry name" value="ANTI-SIGMA FACTOR ANTAGONIST TM_1081-RELATED-RELATED"/>
    <property type="match status" value="1"/>
</dbReference>
<name>A0A518E2M4_9BACT</name>
<proteinExistence type="predicted"/>
<dbReference type="CDD" id="cd07043">
    <property type="entry name" value="STAS_anti-anti-sigma_factors"/>
    <property type="match status" value="1"/>
</dbReference>
<dbReference type="GO" id="GO:0043856">
    <property type="term" value="F:anti-sigma factor antagonist activity"/>
    <property type="evidence" value="ECO:0007669"/>
    <property type="project" value="TreeGrafter"/>
</dbReference>
<accession>A0A518E2M4</accession>
<dbReference type="SUPFAM" id="SSF52091">
    <property type="entry name" value="SpoIIaa-like"/>
    <property type="match status" value="1"/>
</dbReference>
<dbReference type="InterPro" id="IPR002645">
    <property type="entry name" value="STAS_dom"/>
</dbReference>
<dbReference type="Gene3D" id="3.30.750.24">
    <property type="entry name" value="STAS domain"/>
    <property type="match status" value="1"/>
</dbReference>
<dbReference type="AlphaFoldDB" id="A0A518E2M4"/>
<protein>
    <submittedName>
        <fullName evidence="2">STAS domain protein</fullName>
    </submittedName>
</protein>
<feature type="domain" description="STAS" evidence="1">
    <location>
        <begin position="10"/>
        <end position="110"/>
    </location>
</feature>